<accession>A0A561F0G9</accession>
<name>A0A561F0G9_9ACTN</name>
<evidence type="ECO:0000313" key="2">
    <source>
        <dbReference type="EMBL" id="TWE21360.1"/>
    </source>
</evidence>
<reference evidence="2 3" key="1">
    <citation type="submission" date="2019-06" db="EMBL/GenBank/DDBJ databases">
        <title>Sequencing the genomes of 1000 actinobacteria strains.</title>
        <authorList>
            <person name="Klenk H.-P."/>
        </authorList>
    </citation>
    <scope>NUCLEOTIDE SEQUENCE [LARGE SCALE GENOMIC DNA]</scope>
    <source>
        <strain evidence="2 3">DSM 41649</strain>
    </source>
</reference>
<sequence length="116" mass="13020">MSGARNARRRRRLGWWHHVVQASGLDRRELRRPVDRTRSRLKLALPLLLALAAACSVFAAVANFHHGQAEARAQAAHLHRMDAVVASLPAQQVRRHMTHPAAGARTPRGWPRPARQ</sequence>
<gene>
    <name evidence="2" type="ORF">FB465_6540</name>
</gene>
<dbReference type="RefSeq" id="WP_145796271.1">
    <property type="nucleotide sequence ID" value="NZ_BAAABR010000025.1"/>
</dbReference>
<evidence type="ECO:0000313" key="3">
    <source>
        <dbReference type="Proteomes" id="UP000318416"/>
    </source>
</evidence>
<organism evidence="2 3">
    <name type="scientific">Kitasatospora atroaurantiaca</name>
    <dbReference type="NCBI Taxonomy" id="285545"/>
    <lineage>
        <taxon>Bacteria</taxon>
        <taxon>Bacillati</taxon>
        <taxon>Actinomycetota</taxon>
        <taxon>Actinomycetes</taxon>
        <taxon>Kitasatosporales</taxon>
        <taxon>Streptomycetaceae</taxon>
        <taxon>Kitasatospora</taxon>
    </lineage>
</organism>
<proteinExistence type="predicted"/>
<dbReference type="Proteomes" id="UP000318416">
    <property type="component" value="Unassembled WGS sequence"/>
</dbReference>
<dbReference type="EMBL" id="VIVR01000001">
    <property type="protein sequence ID" value="TWE21360.1"/>
    <property type="molecule type" value="Genomic_DNA"/>
</dbReference>
<feature type="region of interest" description="Disordered" evidence="1">
    <location>
        <begin position="89"/>
        <end position="116"/>
    </location>
</feature>
<protein>
    <submittedName>
        <fullName evidence="2">Uncharacterized protein</fullName>
    </submittedName>
</protein>
<evidence type="ECO:0000256" key="1">
    <source>
        <dbReference type="SAM" id="MobiDB-lite"/>
    </source>
</evidence>
<comment type="caution">
    <text evidence="2">The sequence shown here is derived from an EMBL/GenBank/DDBJ whole genome shotgun (WGS) entry which is preliminary data.</text>
</comment>
<keyword evidence="3" id="KW-1185">Reference proteome</keyword>
<dbReference type="AlphaFoldDB" id="A0A561F0G9"/>